<name>A0A0G0XPN8_9BACT</name>
<dbReference type="EMBL" id="LCCE01000017">
    <property type="protein sequence ID" value="KKS26779.1"/>
    <property type="molecule type" value="Genomic_DNA"/>
</dbReference>
<keyword evidence="1" id="KW-0732">Signal</keyword>
<dbReference type="AlphaFoldDB" id="A0A0G0XPN8"/>
<comment type="caution">
    <text evidence="2">The sequence shown here is derived from an EMBL/GenBank/DDBJ whole genome shotgun (WGS) entry which is preliminary data.</text>
</comment>
<proteinExistence type="predicted"/>
<accession>A0A0G0XPN8</accession>
<evidence type="ECO:0000313" key="3">
    <source>
        <dbReference type="Proteomes" id="UP000033859"/>
    </source>
</evidence>
<dbReference type="Proteomes" id="UP000033859">
    <property type="component" value="Unassembled WGS sequence"/>
</dbReference>
<protein>
    <submittedName>
        <fullName evidence="2">Uncharacterized protein</fullName>
    </submittedName>
</protein>
<feature type="signal peptide" evidence="1">
    <location>
        <begin position="1"/>
        <end position="25"/>
    </location>
</feature>
<feature type="chain" id="PRO_5002535280" evidence="1">
    <location>
        <begin position="26"/>
        <end position="254"/>
    </location>
</feature>
<organism evidence="2 3">
    <name type="scientific">Candidatus Yanofskybacteria bacterium GW2011_GWC2_41_9</name>
    <dbReference type="NCBI Taxonomy" id="1619029"/>
    <lineage>
        <taxon>Bacteria</taxon>
        <taxon>Candidatus Yanofskyibacteriota</taxon>
    </lineage>
</organism>
<sequence length="254" mass="28061">MKTKLFVFVFILSMVAMLCVPAVLADESSENDNSVLTTFTYGITAGNLGTAQEFGIGFSFPKKSCKWIGLTGKECIFTGNYSTKLEFNYMSYIDSRGSINFGGKHKGEVDSFPEQTYGNYSVFLTPRQQGTLTVSTGSRLGKSGKKFGYFCLELTAGSARGQYIRNYKSWEVVGYININEGPIYGYVPRQEFKSGSAIFLGLSIGPDIELYPSEGGHVGFLVGARGGVFTIGPFGEYYRDKLYFRGFAKFKVRL</sequence>
<evidence type="ECO:0000313" key="2">
    <source>
        <dbReference type="EMBL" id="KKS26779.1"/>
    </source>
</evidence>
<evidence type="ECO:0000256" key="1">
    <source>
        <dbReference type="SAM" id="SignalP"/>
    </source>
</evidence>
<gene>
    <name evidence="2" type="ORF">UU84_C0017G0013</name>
</gene>
<reference evidence="2 3" key="1">
    <citation type="journal article" date="2015" name="Nature">
        <title>rRNA introns, odd ribosomes, and small enigmatic genomes across a large radiation of phyla.</title>
        <authorList>
            <person name="Brown C.T."/>
            <person name="Hug L.A."/>
            <person name="Thomas B.C."/>
            <person name="Sharon I."/>
            <person name="Castelle C.J."/>
            <person name="Singh A."/>
            <person name="Wilkins M.J."/>
            <person name="Williams K.H."/>
            <person name="Banfield J.F."/>
        </authorList>
    </citation>
    <scope>NUCLEOTIDE SEQUENCE [LARGE SCALE GENOMIC DNA]</scope>
</reference>